<name>A0A383V743_TETOB</name>
<evidence type="ECO:0000256" key="1">
    <source>
        <dbReference type="SAM" id="MobiDB-lite"/>
    </source>
</evidence>
<dbReference type="Proteomes" id="UP000256970">
    <property type="component" value="Unassembled WGS sequence"/>
</dbReference>
<organism evidence="2 3">
    <name type="scientific">Tetradesmus obliquus</name>
    <name type="common">Green alga</name>
    <name type="synonym">Acutodesmus obliquus</name>
    <dbReference type="NCBI Taxonomy" id="3088"/>
    <lineage>
        <taxon>Eukaryota</taxon>
        <taxon>Viridiplantae</taxon>
        <taxon>Chlorophyta</taxon>
        <taxon>core chlorophytes</taxon>
        <taxon>Chlorophyceae</taxon>
        <taxon>CS clade</taxon>
        <taxon>Sphaeropleales</taxon>
        <taxon>Scenedesmaceae</taxon>
        <taxon>Tetradesmus</taxon>
    </lineage>
</organism>
<evidence type="ECO:0000313" key="3">
    <source>
        <dbReference type="Proteomes" id="UP000256970"/>
    </source>
</evidence>
<accession>A0A383V743</accession>
<proteinExistence type="predicted"/>
<keyword evidence="3" id="KW-1185">Reference proteome</keyword>
<evidence type="ECO:0000313" key="2">
    <source>
        <dbReference type="EMBL" id="SZX60763.1"/>
    </source>
</evidence>
<dbReference type="EMBL" id="FNXT01000098">
    <property type="protein sequence ID" value="SZX60763.1"/>
    <property type="molecule type" value="Genomic_DNA"/>
</dbReference>
<gene>
    <name evidence="2" type="ORF">BQ4739_LOCUS1287</name>
</gene>
<feature type="compositionally biased region" description="Low complexity" evidence="1">
    <location>
        <begin position="53"/>
        <end position="65"/>
    </location>
</feature>
<protein>
    <submittedName>
        <fullName evidence="2">Uncharacterized protein</fullName>
    </submittedName>
</protein>
<feature type="region of interest" description="Disordered" evidence="1">
    <location>
        <begin position="315"/>
        <end position="344"/>
    </location>
</feature>
<dbReference type="AlphaFoldDB" id="A0A383V743"/>
<feature type="compositionally biased region" description="Low complexity" evidence="1">
    <location>
        <begin position="146"/>
        <end position="159"/>
    </location>
</feature>
<feature type="region of interest" description="Disordered" evidence="1">
    <location>
        <begin position="222"/>
        <end position="266"/>
    </location>
</feature>
<feature type="region of interest" description="Disordered" evidence="1">
    <location>
        <begin position="46"/>
        <end position="74"/>
    </location>
</feature>
<feature type="compositionally biased region" description="Low complexity" evidence="1">
    <location>
        <begin position="248"/>
        <end position="263"/>
    </location>
</feature>
<feature type="compositionally biased region" description="Acidic residues" evidence="1">
    <location>
        <begin position="162"/>
        <end position="178"/>
    </location>
</feature>
<feature type="region of interest" description="Disordered" evidence="1">
    <location>
        <begin position="131"/>
        <end position="180"/>
    </location>
</feature>
<reference evidence="2 3" key="1">
    <citation type="submission" date="2016-10" db="EMBL/GenBank/DDBJ databases">
        <authorList>
            <person name="Cai Z."/>
        </authorList>
    </citation>
    <scope>NUCLEOTIDE SEQUENCE [LARGE SCALE GENOMIC DNA]</scope>
</reference>
<feature type="compositionally biased region" description="Low complexity" evidence="1">
    <location>
        <begin position="222"/>
        <end position="234"/>
    </location>
</feature>
<feature type="compositionally biased region" description="Low complexity" evidence="1">
    <location>
        <begin position="327"/>
        <end position="344"/>
    </location>
</feature>
<sequence length="424" mass="44476">MDFYPDVGPAVSAAQLQLQAWHLSSSPSAHLRSEYLPRLSCIPEGPAEERQEAAQPVQQDQQNPPCAADDSSTGMPAGLSSVCDVVLQLLEHPCTLQKQQRQQQLVGGTFKERVAREDAAAAAAVRQMHAASSPFEKGSGACSMRSSSSSSSSSSDSSSEALDLDGEGEPEPAADDDAAGAGDLTAAASTWAMEIRHFTDCLPITPDSVCSSSTYLTLTGAQQPEQKQQQQAEPQLRHSSQEAAAVRSCSLPRSSSSTSLPKRCSSDGDAVAVATEAALQASLAALQELDDLEWCPWDRVAVWLESHAAAAAAGAAGSEQQTLQQPGSGSERALSGSGGSSRLQLASSSSLPAAFAAEASAGEQQQQQQQGAAVEPVFDAPAWWQEAVLQRLEQQRQAFQGSWWSRARVLASLAATRAACALQI</sequence>